<organism evidence="4 5">
    <name type="scientific">Fusarium oxysporum f. sp. cepae</name>
    <dbReference type="NCBI Taxonomy" id="396571"/>
    <lineage>
        <taxon>Eukaryota</taxon>
        <taxon>Fungi</taxon>
        <taxon>Dikarya</taxon>
        <taxon>Ascomycota</taxon>
        <taxon>Pezizomycotina</taxon>
        <taxon>Sordariomycetes</taxon>
        <taxon>Hypocreomycetidae</taxon>
        <taxon>Hypocreales</taxon>
        <taxon>Nectriaceae</taxon>
        <taxon>Fusarium</taxon>
        <taxon>Fusarium oxysporum species complex</taxon>
    </lineage>
</organism>
<feature type="domain" description="CCHC-type" evidence="3">
    <location>
        <begin position="306"/>
        <end position="323"/>
    </location>
</feature>
<feature type="compositionally biased region" description="Polar residues" evidence="2">
    <location>
        <begin position="45"/>
        <end position="55"/>
    </location>
</feature>
<feature type="region of interest" description="Disordered" evidence="2">
    <location>
        <begin position="45"/>
        <end position="82"/>
    </location>
</feature>
<comment type="caution">
    <text evidence="4">The sequence shown here is derived from an EMBL/GenBank/DDBJ whole genome shotgun (WGS) entry which is preliminary data.</text>
</comment>
<proteinExistence type="predicted"/>
<feature type="domain" description="CCHC-type" evidence="3">
    <location>
        <begin position="286"/>
        <end position="302"/>
    </location>
</feature>
<dbReference type="SMART" id="SM00343">
    <property type="entry name" value="ZnF_C2HC"/>
    <property type="match status" value="3"/>
</dbReference>
<feature type="compositionally biased region" description="Polar residues" evidence="2">
    <location>
        <begin position="63"/>
        <end position="82"/>
    </location>
</feature>
<evidence type="ECO:0000256" key="1">
    <source>
        <dbReference type="SAM" id="Coils"/>
    </source>
</evidence>
<reference evidence="4 5" key="1">
    <citation type="journal article" date="2018" name="Sci. Rep.">
        <title>Characterisation of pathogen-specific regions and novel effector candidates in Fusarium oxysporum f. sp. cepae.</title>
        <authorList>
            <person name="Armitage A.D."/>
            <person name="Taylor A."/>
            <person name="Sobczyk M.K."/>
            <person name="Baxter L."/>
            <person name="Greenfield B.P."/>
            <person name="Bates H.J."/>
            <person name="Wilson F."/>
            <person name="Jackson A.C."/>
            <person name="Ott S."/>
            <person name="Harrison R.J."/>
            <person name="Clarkson J.P."/>
        </authorList>
    </citation>
    <scope>NUCLEOTIDE SEQUENCE [LARGE SCALE GENOMIC DNA]</scope>
    <source>
        <strain evidence="4 5">FoC_Fus2</strain>
    </source>
</reference>
<dbReference type="InterPro" id="IPR001878">
    <property type="entry name" value="Znf_CCHC"/>
</dbReference>
<dbReference type="Gene3D" id="4.10.60.10">
    <property type="entry name" value="Zinc finger, CCHC-type"/>
    <property type="match status" value="1"/>
</dbReference>
<feature type="coiled-coil region" evidence="1">
    <location>
        <begin position="6"/>
        <end position="37"/>
    </location>
</feature>
<feature type="domain" description="CCHC-type" evidence="3">
    <location>
        <begin position="267"/>
        <end position="283"/>
    </location>
</feature>
<evidence type="ECO:0000256" key="2">
    <source>
        <dbReference type="SAM" id="MobiDB-lite"/>
    </source>
</evidence>
<evidence type="ECO:0000313" key="4">
    <source>
        <dbReference type="EMBL" id="RKK08413.1"/>
    </source>
</evidence>
<accession>A0A3L6MVT5</accession>
<evidence type="ECO:0000313" key="5">
    <source>
        <dbReference type="Proteomes" id="UP000270866"/>
    </source>
</evidence>
<name>A0A3L6MVT5_FUSOX</name>
<dbReference type="Proteomes" id="UP000270866">
    <property type="component" value="Unassembled WGS sequence"/>
</dbReference>
<keyword evidence="1" id="KW-0175">Coiled coil</keyword>
<dbReference type="InterPro" id="IPR036875">
    <property type="entry name" value="Znf_CCHC_sf"/>
</dbReference>
<dbReference type="GO" id="GO:0003676">
    <property type="term" value="F:nucleic acid binding"/>
    <property type="evidence" value="ECO:0007669"/>
    <property type="project" value="InterPro"/>
</dbReference>
<dbReference type="AlphaFoldDB" id="A0A3L6MVT5"/>
<sequence>MREQTARDMEHLREEVMKELTKVQAQTAEEIKQVKEQLHMMADTVASSAQTSPQPSYADVARSSPTSQPSNVRTLSSMRTTPSSFTDTLFCTIDTSRVIQEDRGKVQVGEVRQAIEEKVRARDGRESWRCAAVVKDARNPDRIKVICRDEEEMQLVKDVAEKTVVNGARVLRDQLYPVKVDGANRTVVLDSSGNVLLGAEEALGRENEVTIAKMHWLSDKENGKTYGSMVIYVTKASDARRLLEERYFHLAGESASTNVFERRHPAQCYNCWETGHKAFACSKTQRCGKCAGTGHRHRDCQAVEPKCVLCGGPHESFSRNCRVRQFHGDVH</sequence>
<dbReference type="EMBL" id="MRCU01000014">
    <property type="protein sequence ID" value="RKK08413.1"/>
    <property type="molecule type" value="Genomic_DNA"/>
</dbReference>
<gene>
    <name evidence="4" type="ORF">BFJ65_g17075</name>
</gene>
<dbReference type="GO" id="GO:0008270">
    <property type="term" value="F:zinc ion binding"/>
    <property type="evidence" value="ECO:0007669"/>
    <property type="project" value="InterPro"/>
</dbReference>
<protein>
    <recommendedName>
        <fullName evidence="3">CCHC-type domain-containing protein</fullName>
    </recommendedName>
</protein>
<dbReference type="SUPFAM" id="SSF57756">
    <property type="entry name" value="Retrovirus zinc finger-like domains"/>
    <property type="match status" value="1"/>
</dbReference>
<evidence type="ECO:0000259" key="3">
    <source>
        <dbReference type="SMART" id="SM00343"/>
    </source>
</evidence>